<dbReference type="EMBL" id="CP026995">
    <property type="protein sequence ID" value="QLH06853.1"/>
    <property type="molecule type" value="Genomic_DNA"/>
</dbReference>
<comment type="catalytic activity">
    <reaction evidence="8">
        <text>a quinone + NADH + H(+) = a quinol + NAD(+)</text>
        <dbReference type="Rhea" id="RHEA:46160"/>
        <dbReference type="ChEBI" id="CHEBI:15378"/>
        <dbReference type="ChEBI" id="CHEBI:24646"/>
        <dbReference type="ChEBI" id="CHEBI:57540"/>
        <dbReference type="ChEBI" id="CHEBI:57945"/>
        <dbReference type="ChEBI" id="CHEBI:132124"/>
        <dbReference type="EC" id="1.6.5.9"/>
    </reaction>
</comment>
<evidence type="ECO:0000313" key="11">
    <source>
        <dbReference type="EMBL" id="QLH06853.1"/>
    </source>
</evidence>
<dbReference type="PRINTS" id="PR00368">
    <property type="entry name" value="FADPNR"/>
</dbReference>
<accession>A0A7D5M583</accession>
<evidence type="ECO:0000259" key="10">
    <source>
        <dbReference type="PROSITE" id="PS50157"/>
    </source>
</evidence>
<evidence type="ECO:0000256" key="2">
    <source>
        <dbReference type="ARBA" id="ARBA00012637"/>
    </source>
</evidence>
<sequence length="478" mass="53865">MSTINCNNCNHVFSSESNYYSHYLTVHKSNSTSIKKILILGGGFGGITVLREIEKNFKKSKVEITIVSDENYFLFTPMLPQVISGLLHPSNISTPIRYFCKKAKFLQAIIESIDLDQQLVTIQRSFDNKMRALEYDYLVLALGGNTNYFKNHNLEKHSFSMKSIEDAIAVKNHIILMLEHAAQTGNYELQKMLLTFVVVGGGFAGVETISEINHFVRHSISKFYPSINPKNINIVLISSKERILPEINEELSKKAWESMEKAGINILKNTRADDAGEEFVMLNNGEKLPCATLIWTGGITMNNVVSELKCEHGESGRIVVDEILRMKNRENVFVLGDCALIKDSNLDSFYPSTAQHAIREGKLIVENLKALFKNEKKLKKFSFHSIGVMAIIGNRTGIATIRGYSIIGITAWLIWRAYYLAKIPTLGKKLKISVDWATDFLLTRDITLIGTIKKKKIHFIHITDNVPSIKQQLSSNLG</sequence>
<reference evidence="11 12" key="1">
    <citation type="submission" date="2018-02" db="EMBL/GenBank/DDBJ databases">
        <title>Complete genome of Nitrosopumilus ureaphilus PS0.</title>
        <authorList>
            <person name="Qin W."/>
            <person name="Zheng Y."/>
            <person name="Stahl D.A."/>
        </authorList>
    </citation>
    <scope>NUCLEOTIDE SEQUENCE [LARGE SCALE GENOMIC DNA]</scope>
    <source>
        <strain evidence="11 12">PS0</strain>
    </source>
</reference>
<evidence type="ECO:0000256" key="9">
    <source>
        <dbReference type="SAM" id="Phobius"/>
    </source>
</evidence>
<dbReference type="PROSITE" id="PS50157">
    <property type="entry name" value="ZINC_FINGER_C2H2_2"/>
    <property type="match status" value="1"/>
</dbReference>
<keyword evidence="3" id="KW-0285">Flavoprotein</keyword>
<dbReference type="OrthoDB" id="6639at2157"/>
<dbReference type="Pfam" id="PF07992">
    <property type="entry name" value="Pyr_redox_2"/>
    <property type="match status" value="1"/>
</dbReference>
<keyword evidence="12" id="KW-1185">Reference proteome</keyword>
<gene>
    <name evidence="11" type="ORF">C5F50_07010</name>
</gene>
<feature type="domain" description="C2H2-type" evidence="10">
    <location>
        <begin position="4"/>
        <end position="32"/>
    </location>
</feature>
<keyword evidence="7" id="KW-0520">NAD</keyword>
<keyword evidence="9" id="KW-0812">Transmembrane</keyword>
<organism evidence="11 12">
    <name type="scientific">Nitrosopumilus ureiphilus</name>
    <dbReference type="NCBI Taxonomy" id="1470067"/>
    <lineage>
        <taxon>Archaea</taxon>
        <taxon>Nitrososphaerota</taxon>
        <taxon>Nitrososphaeria</taxon>
        <taxon>Nitrosopumilales</taxon>
        <taxon>Nitrosopumilaceae</taxon>
        <taxon>Nitrosopumilus</taxon>
    </lineage>
</organism>
<dbReference type="GO" id="GO:0050136">
    <property type="term" value="F:NADH dehydrogenase (quinone) (non-electrogenic) activity"/>
    <property type="evidence" value="ECO:0007669"/>
    <property type="project" value="UniProtKB-EC"/>
</dbReference>
<keyword evidence="4" id="KW-0274">FAD</keyword>
<dbReference type="PANTHER" id="PTHR43706">
    <property type="entry name" value="NADH DEHYDROGENASE"/>
    <property type="match status" value="1"/>
</dbReference>
<evidence type="ECO:0000256" key="1">
    <source>
        <dbReference type="ARBA" id="ARBA00005272"/>
    </source>
</evidence>
<evidence type="ECO:0000256" key="3">
    <source>
        <dbReference type="ARBA" id="ARBA00022630"/>
    </source>
</evidence>
<dbReference type="AlphaFoldDB" id="A0A7D5M583"/>
<dbReference type="InterPro" id="IPR054585">
    <property type="entry name" value="NDH2-like_C"/>
</dbReference>
<dbReference type="InterPro" id="IPR045024">
    <property type="entry name" value="NDH-2"/>
</dbReference>
<proteinExistence type="inferred from homology"/>
<keyword evidence="6" id="KW-0560">Oxidoreductase</keyword>
<dbReference type="InterPro" id="IPR023753">
    <property type="entry name" value="FAD/NAD-binding_dom"/>
</dbReference>
<evidence type="ECO:0000256" key="4">
    <source>
        <dbReference type="ARBA" id="ARBA00022827"/>
    </source>
</evidence>
<protein>
    <recommendedName>
        <fullName evidence="2">NADH:ubiquinone reductase (non-electrogenic)</fullName>
        <ecNumber evidence="2">1.6.5.9</ecNumber>
    </recommendedName>
</protein>
<dbReference type="SUPFAM" id="SSF51905">
    <property type="entry name" value="FAD/NAD(P)-binding domain"/>
    <property type="match status" value="2"/>
</dbReference>
<dbReference type="Pfam" id="PF22366">
    <property type="entry name" value="NDH2_C"/>
    <property type="match status" value="1"/>
</dbReference>
<feature type="transmembrane region" description="Helical" evidence="9">
    <location>
        <begin position="401"/>
        <end position="421"/>
    </location>
</feature>
<evidence type="ECO:0000256" key="6">
    <source>
        <dbReference type="ARBA" id="ARBA00023002"/>
    </source>
</evidence>
<evidence type="ECO:0000256" key="7">
    <source>
        <dbReference type="ARBA" id="ARBA00023027"/>
    </source>
</evidence>
<keyword evidence="5" id="KW-0809">Transit peptide</keyword>
<keyword evidence="9" id="KW-0472">Membrane</keyword>
<keyword evidence="9" id="KW-1133">Transmembrane helix</keyword>
<dbReference type="EC" id="1.6.5.9" evidence="2"/>
<dbReference type="KEGG" id="nue:C5F50_07010"/>
<name>A0A7D5M583_9ARCH</name>
<dbReference type="Proteomes" id="UP000509478">
    <property type="component" value="Chromosome"/>
</dbReference>
<dbReference type="Gene3D" id="3.50.50.100">
    <property type="match status" value="1"/>
</dbReference>
<comment type="similarity">
    <text evidence="1">Belongs to the NADH dehydrogenase family.</text>
</comment>
<dbReference type="InterPro" id="IPR036188">
    <property type="entry name" value="FAD/NAD-bd_sf"/>
</dbReference>
<dbReference type="PANTHER" id="PTHR43706:SF47">
    <property type="entry name" value="EXTERNAL NADH-UBIQUINONE OXIDOREDUCTASE 1, MITOCHONDRIAL-RELATED"/>
    <property type="match status" value="1"/>
</dbReference>
<evidence type="ECO:0000313" key="12">
    <source>
        <dbReference type="Proteomes" id="UP000509478"/>
    </source>
</evidence>
<dbReference type="InterPro" id="IPR013087">
    <property type="entry name" value="Znf_C2H2_type"/>
</dbReference>
<evidence type="ECO:0000256" key="8">
    <source>
        <dbReference type="ARBA" id="ARBA00047599"/>
    </source>
</evidence>
<dbReference type="PROSITE" id="PS00028">
    <property type="entry name" value="ZINC_FINGER_C2H2_1"/>
    <property type="match status" value="1"/>
</dbReference>
<evidence type="ECO:0000256" key="5">
    <source>
        <dbReference type="ARBA" id="ARBA00022946"/>
    </source>
</evidence>